<name>A0ABV3JRN4_STRON</name>
<dbReference type="Proteomes" id="UP001552594">
    <property type="component" value="Unassembled WGS sequence"/>
</dbReference>
<organism evidence="1 2">
    <name type="scientific">Streptomyces orinoci</name>
    <name type="common">Streptoverticillium orinoci</name>
    <dbReference type="NCBI Taxonomy" id="67339"/>
    <lineage>
        <taxon>Bacteria</taxon>
        <taxon>Bacillati</taxon>
        <taxon>Actinomycetota</taxon>
        <taxon>Actinomycetes</taxon>
        <taxon>Kitasatosporales</taxon>
        <taxon>Streptomycetaceae</taxon>
        <taxon>Streptomyces</taxon>
    </lineage>
</organism>
<dbReference type="RefSeq" id="WP_153068670.1">
    <property type="nucleotide sequence ID" value="NZ_JBFAUK010000002.1"/>
</dbReference>
<comment type="caution">
    <text evidence="1">The sequence shown here is derived from an EMBL/GenBank/DDBJ whole genome shotgun (WGS) entry which is preliminary data.</text>
</comment>
<sequence>MVYETAPAASRSPSREAIARIDLAIAHALLGEPQDALVLGHQALGSTRVLGSVRNRARELASFLTRRYPRLEAARGFQERLLPPAGQPQPPEGTL</sequence>
<evidence type="ECO:0000313" key="2">
    <source>
        <dbReference type="Proteomes" id="UP001552594"/>
    </source>
</evidence>
<reference evidence="1 2" key="1">
    <citation type="submission" date="2024-06" db="EMBL/GenBank/DDBJ databases">
        <title>The Natural Products Discovery Center: Release of the First 8490 Sequenced Strains for Exploring Actinobacteria Biosynthetic Diversity.</title>
        <authorList>
            <person name="Kalkreuter E."/>
            <person name="Kautsar S.A."/>
            <person name="Yang D."/>
            <person name="Bader C.D."/>
            <person name="Teijaro C.N."/>
            <person name="Fluegel L."/>
            <person name="Davis C.M."/>
            <person name="Simpson J.R."/>
            <person name="Lauterbach L."/>
            <person name="Steele A.D."/>
            <person name="Gui C."/>
            <person name="Meng S."/>
            <person name="Li G."/>
            <person name="Viehrig K."/>
            <person name="Ye F."/>
            <person name="Su P."/>
            <person name="Kiefer A.F."/>
            <person name="Nichols A."/>
            <person name="Cepeda A.J."/>
            <person name="Yan W."/>
            <person name="Fan B."/>
            <person name="Jiang Y."/>
            <person name="Adhikari A."/>
            <person name="Zheng C.-J."/>
            <person name="Schuster L."/>
            <person name="Cowan T.M."/>
            <person name="Smanski M.J."/>
            <person name="Chevrette M.G."/>
            <person name="De Carvalho L.P.S."/>
            <person name="Shen B."/>
        </authorList>
    </citation>
    <scope>NUCLEOTIDE SEQUENCE [LARGE SCALE GENOMIC DNA]</scope>
    <source>
        <strain evidence="1 2">NPDC052347</strain>
    </source>
</reference>
<gene>
    <name evidence="1" type="ORF">AB0L16_03630</name>
</gene>
<accession>A0ABV3JRN4</accession>
<dbReference type="EMBL" id="JBFAUK010000002">
    <property type="protein sequence ID" value="MEV5505554.1"/>
    <property type="molecule type" value="Genomic_DNA"/>
</dbReference>
<proteinExistence type="predicted"/>
<protein>
    <submittedName>
        <fullName evidence="1">Uncharacterized protein</fullName>
    </submittedName>
</protein>
<keyword evidence="2" id="KW-1185">Reference proteome</keyword>
<evidence type="ECO:0000313" key="1">
    <source>
        <dbReference type="EMBL" id="MEV5505554.1"/>
    </source>
</evidence>